<feature type="domain" description="AlgX/AlgJ SGNH hydrolase-like" evidence="7">
    <location>
        <begin position="271"/>
        <end position="391"/>
    </location>
</feature>
<accession>A0ABR9UIM3</accession>
<protein>
    <recommendedName>
        <fullName evidence="7">AlgX/AlgJ SGNH hydrolase-like domain-containing protein</fullName>
    </recommendedName>
</protein>
<evidence type="ECO:0000313" key="9">
    <source>
        <dbReference type="Proteomes" id="UP000640725"/>
    </source>
</evidence>
<dbReference type="RefSeq" id="WP_193871654.1">
    <property type="nucleotide sequence ID" value="NZ_JADEWU010000092.1"/>
</dbReference>
<reference evidence="8 9" key="1">
    <citation type="submission" date="2020-10" db="EMBL/GenBank/DDBJ databases">
        <authorList>
            <person name="Castelo-Branco R."/>
            <person name="Eusebio N."/>
            <person name="Adriana R."/>
            <person name="Vieira A."/>
            <person name="Brugerolle De Fraissinette N."/>
            <person name="Rezende De Castro R."/>
            <person name="Schneider M.P."/>
            <person name="Vasconcelos V."/>
            <person name="Leao P.N."/>
        </authorList>
    </citation>
    <scope>NUCLEOTIDE SEQUENCE [LARGE SCALE GENOMIC DNA]</scope>
    <source>
        <strain evidence="8 9">LEGE 06226</strain>
    </source>
</reference>
<evidence type="ECO:0000256" key="5">
    <source>
        <dbReference type="ARBA" id="ARBA00022764"/>
    </source>
</evidence>
<evidence type="ECO:0000256" key="6">
    <source>
        <dbReference type="ARBA" id="ARBA00022841"/>
    </source>
</evidence>
<name>A0ABR9UIM3_9CYAN</name>
<keyword evidence="5" id="KW-0574">Periplasm</keyword>
<evidence type="ECO:0000256" key="3">
    <source>
        <dbReference type="ARBA" id="ARBA00022679"/>
    </source>
</evidence>
<keyword evidence="6" id="KW-0016">Alginate biosynthesis</keyword>
<evidence type="ECO:0000313" key="8">
    <source>
        <dbReference type="EMBL" id="MBE9146301.1"/>
    </source>
</evidence>
<dbReference type="SUPFAM" id="SSF52266">
    <property type="entry name" value="SGNH hydrolase"/>
    <property type="match status" value="1"/>
</dbReference>
<keyword evidence="9" id="KW-1185">Reference proteome</keyword>
<proteinExistence type="predicted"/>
<evidence type="ECO:0000256" key="4">
    <source>
        <dbReference type="ARBA" id="ARBA00022729"/>
    </source>
</evidence>
<dbReference type="Proteomes" id="UP000640725">
    <property type="component" value="Unassembled WGS sequence"/>
</dbReference>
<dbReference type="InterPro" id="IPR031811">
    <property type="entry name" value="ALGX/ALGJ_SGNH-like"/>
</dbReference>
<dbReference type="EMBL" id="JADEWU010000092">
    <property type="protein sequence ID" value="MBE9146301.1"/>
    <property type="molecule type" value="Genomic_DNA"/>
</dbReference>
<dbReference type="Gene3D" id="3.40.50.1110">
    <property type="entry name" value="SGNH hydrolase"/>
    <property type="match status" value="2"/>
</dbReference>
<comment type="pathway">
    <text evidence="2">Glycan biosynthesis; alginate biosynthesis.</text>
</comment>
<comment type="subcellular location">
    <subcellularLocation>
        <location evidence="1">Periplasm</location>
    </subcellularLocation>
</comment>
<keyword evidence="4" id="KW-0732">Signal</keyword>
<dbReference type="Pfam" id="PF16822">
    <property type="entry name" value="ALGX"/>
    <property type="match status" value="1"/>
</dbReference>
<evidence type="ECO:0000259" key="7">
    <source>
        <dbReference type="Pfam" id="PF16822"/>
    </source>
</evidence>
<dbReference type="InterPro" id="IPR036514">
    <property type="entry name" value="SGNH_hydro_sf"/>
</dbReference>
<organism evidence="8 9">
    <name type="scientific">Planktothrix mougeotii LEGE 06226</name>
    <dbReference type="NCBI Taxonomy" id="1828728"/>
    <lineage>
        <taxon>Bacteria</taxon>
        <taxon>Bacillati</taxon>
        <taxon>Cyanobacteriota</taxon>
        <taxon>Cyanophyceae</taxon>
        <taxon>Oscillatoriophycideae</taxon>
        <taxon>Oscillatoriales</taxon>
        <taxon>Microcoleaceae</taxon>
        <taxon>Planktothrix</taxon>
    </lineage>
</organism>
<evidence type="ECO:0000256" key="2">
    <source>
        <dbReference type="ARBA" id="ARBA00005182"/>
    </source>
</evidence>
<evidence type="ECO:0000256" key="1">
    <source>
        <dbReference type="ARBA" id="ARBA00004418"/>
    </source>
</evidence>
<keyword evidence="3" id="KW-0808">Transferase</keyword>
<sequence length="404" mass="47355">MFKKFSQLRLKSLRQSLLLLFCWTILPLFLVEVLMIVLEPYLSQGLYQYDPDLGFKIRPYANGNNQFGFNDRDYSLQKPPENYRILILSDSFNWAGGKDGNYTALLEKQFERYYQKPNVEVINAGYPGTHTGEQLALLKKYALQYHPDLVVLGFFVGNDFIDADPDRKRIIVNDIYIDIDKRKEVKIFGYPIINQSRFLLFLQQKYKVFQEATKAKKQSVIPSSSPYQFQLVSNSSPPEKSPGILSLETFLDTEKTRLDFCKRKDLQNGTWNDNINYIFQSIDEMNKLLKQQNIQFIVAIYPDEFQVNPKLLNQLTQKYELNLKNYDPICMQNLLIPYLKTQQIAYLDFLPQFQAEQKQRALYLLQEPHWNTAGNQLAADILFNQLLNKTQQFFKHQPPSSNKI</sequence>
<gene>
    <name evidence="8" type="ORF">IQ236_24215</name>
</gene>
<comment type="caution">
    <text evidence="8">The sequence shown here is derived from an EMBL/GenBank/DDBJ whole genome shotgun (WGS) entry which is preliminary data.</text>
</comment>